<evidence type="ECO:0000313" key="5">
    <source>
        <dbReference type="Proteomes" id="UP000239907"/>
    </source>
</evidence>
<evidence type="ECO:0000256" key="1">
    <source>
        <dbReference type="ARBA" id="ARBA00009477"/>
    </source>
</evidence>
<dbReference type="Gene3D" id="2.40.420.20">
    <property type="match status" value="1"/>
</dbReference>
<dbReference type="GO" id="GO:0015562">
    <property type="term" value="F:efflux transmembrane transporter activity"/>
    <property type="evidence" value="ECO:0007669"/>
    <property type="project" value="TreeGrafter"/>
</dbReference>
<keyword evidence="2" id="KW-1133">Transmembrane helix</keyword>
<comment type="similarity">
    <text evidence="1">Belongs to the membrane fusion protein (MFP) (TC 8.A.1) family.</text>
</comment>
<dbReference type="Proteomes" id="UP000239907">
    <property type="component" value="Unassembled WGS sequence"/>
</dbReference>
<dbReference type="GO" id="GO:1990281">
    <property type="term" value="C:efflux pump complex"/>
    <property type="evidence" value="ECO:0007669"/>
    <property type="project" value="TreeGrafter"/>
</dbReference>
<evidence type="ECO:0000259" key="3">
    <source>
        <dbReference type="Pfam" id="PF25967"/>
    </source>
</evidence>
<dbReference type="EMBL" id="MQWA01000001">
    <property type="protein sequence ID" value="PQJ27413.1"/>
    <property type="molecule type" value="Genomic_DNA"/>
</dbReference>
<organism evidence="4 5">
    <name type="scientific">Rubritalea profundi</name>
    <dbReference type="NCBI Taxonomy" id="1658618"/>
    <lineage>
        <taxon>Bacteria</taxon>
        <taxon>Pseudomonadati</taxon>
        <taxon>Verrucomicrobiota</taxon>
        <taxon>Verrucomicrobiia</taxon>
        <taxon>Verrucomicrobiales</taxon>
        <taxon>Rubritaleaceae</taxon>
        <taxon>Rubritalea</taxon>
    </lineage>
</organism>
<feature type="transmembrane region" description="Helical" evidence="2">
    <location>
        <begin position="12"/>
        <end position="33"/>
    </location>
</feature>
<dbReference type="SUPFAM" id="SSF111369">
    <property type="entry name" value="HlyD-like secretion proteins"/>
    <property type="match status" value="1"/>
</dbReference>
<dbReference type="InterPro" id="IPR058627">
    <property type="entry name" value="MdtA-like_C"/>
</dbReference>
<dbReference type="RefSeq" id="WP_105041897.1">
    <property type="nucleotide sequence ID" value="NZ_MQWA01000001.1"/>
</dbReference>
<name>A0A2S7TZN7_9BACT</name>
<feature type="domain" description="Multidrug resistance protein MdtA-like C-terminal permuted SH3" evidence="3">
    <location>
        <begin position="314"/>
        <end position="369"/>
    </location>
</feature>
<keyword evidence="5" id="KW-1185">Reference proteome</keyword>
<gene>
    <name evidence="4" type="ORF">BSZ32_02140</name>
</gene>
<keyword evidence="2" id="KW-0812">Transmembrane</keyword>
<dbReference type="OrthoDB" id="5730196at2"/>
<reference evidence="4 5" key="1">
    <citation type="submission" date="2016-12" db="EMBL/GenBank/DDBJ databases">
        <title>Study of bacterial adaptation to deep sea.</title>
        <authorList>
            <person name="Song J."/>
            <person name="Yoshizawa S."/>
            <person name="Kogure K."/>
        </authorList>
    </citation>
    <scope>NUCLEOTIDE SEQUENCE [LARGE SCALE GENOMIC DNA]</scope>
    <source>
        <strain evidence="4 5">SAORIC-165</strain>
    </source>
</reference>
<dbReference type="Gene3D" id="2.40.50.100">
    <property type="match status" value="1"/>
</dbReference>
<dbReference type="Gene3D" id="1.10.287.470">
    <property type="entry name" value="Helix hairpin bin"/>
    <property type="match status" value="1"/>
</dbReference>
<sequence length="389" mass="42543">MIEQQKVTRPLVKLIAVILVLGVGVAVMGFFMGNPVEATKQDKEVFEPRVEFFDLVADEYKVELSAQGQVVPVTQTTIISEVAGAIEFISPKLKTGGQFGKGESMLKVSFADYQAQLAQAKSSVADAEFQIIQEQARAVQAMRDWKKMGRGGEPGKLVTREPQLKSARAKLAAAQANTVQAQRELIKTEIKAPYDCMVGSASVDTGSYLSRGGRVAEVYTAGKMQVRLPLSLEDVSYLPKTLVGANVIVRAEVGREPKVWTGSIVRSEGKIDRATHTMMIVVEINEADGDGRFKVPPAGLFVKGIFEGEIFERAVKVPREALRSGDVVWVLDSTDKLVVRKVHVERSERDYVVVTDGLNDGERVITSPIELPVNGMKVEPVSKQTNQLN</sequence>
<dbReference type="InterPro" id="IPR006143">
    <property type="entry name" value="RND_pump_MFP"/>
</dbReference>
<evidence type="ECO:0000256" key="2">
    <source>
        <dbReference type="SAM" id="Phobius"/>
    </source>
</evidence>
<dbReference type="PANTHER" id="PTHR30469:SF12">
    <property type="entry name" value="MULTIDRUG RESISTANCE PROTEIN MDTA"/>
    <property type="match status" value="1"/>
</dbReference>
<dbReference type="PANTHER" id="PTHR30469">
    <property type="entry name" value="MULTIDRUG RESISTANCE PROTEIN MDTA"/>
    <property type="match status" value="1"/>
</dbReference>
<dbReference type="Pfam" id="PF25967">
    <property type="entry name" value="RND-MFP_C"/>
    <property type="match status" value="1"/>
</dbReference>
<evidence type="ECO:0000313" key="4">
    <source>
        <dbReference type="EMBL" id="PQJ27413.1"/>
    </source>
</evidence>
<keyword evidence="2" id="KW-0472">Membrane</keyword>
<protein>
    <recommendedName>
        <fullName evidence="3">Multidrug resistance protein MdtA-like C-terminal permuted SH3 domain-containing protein</fullName>
    </recommendedName>
</protein>
<proteinExistence type="inferred from homology"/>
<comment type="caution">
    <text evidence="4">The sequence shown here is derived from an EMBL/GenBank/DDBJ whole genome shotgun (WGS) entry which is preliminary data.</text>
</comment>
<dbReference type="NCBIfam" id="TIGR01730">
    <property type="entry name" value="RND_mfp"/>
    <property type="match status" value="1"/>
</dbReference>
<dbReference type="AlphaFoldDB" id="A0A2S7TZN7"/>
<dbReference type="Gene3D" id="2.40.30.170">
    <property type="match status" value="1"/>
</dbReference>
<accession>A0A2S7TZN7</accession>